<gene>
    <name evidence="2" type="ORF">GCM10009759_38220</name>
</gene>
<sequence length="298" mass="31927">MRINRSPHTGNFTILPNEILQNSGLRHGPRGLLCFLLSLPDGQWMPAPEMARRSGDTSTAVRKWLRELTEAGYYVVRPLRIAKGRIISVQHVTDVAWKFPSLQVAPTAGKPESGHGGSLKTKKQEQETPLPPLPPEPPAAPPAKPPAIPRQRTRTAPRPPAPAPVLDGRARTAADALLRVVRREPRLRIGEAEAARLAPLVVHWIDRGSTPADLAAALLPGLPDHVHSPAGFLRRRLTDKLPATFAPPAPAPTCATCHDPVPRPGICPPCTQAPPPAPVTPGTGAALAREALHRARAA</sequence>
<feature type="region of interest" description="Disordered" evidence="1">
    <location>
        <begin position="106"/>
        <end position="169"/>
    </location>
</feature>
<accession>A0ABN2X270</accession>
<proteinExistence type="predicted"/>
<evidence type="ECO:0008006" key="4">
    <source>
        <dbReference type="Google" id="ProtNLM"/>
    </source>
</evidence>
<comment type="caution">
    <text evidence="2">The sequence shown here is derived from an EMBL/GenBank/DDBJ whole genome shotgun (WGS) entry which is preliminary data.</text>
</comment>
<dbReference type="EMBL" id="BAAANS010000025">
    <property type="protein sequence ID" value="GAA2103156.1"/>
    <property type="molecule type" value="Genomic_DNA"/>
</dbReference>
<dbReference type="Proteomes" id="UP001500897">
    <property type="component" value="Unassembled WGS sequence"/>
</dbReference>
<evidence type="ECO:0000256" key="1">
    <source>
        <dbReference type="SAM" id="MobiDB-lite"/>
    </source>
</evidence>
<feature type="compositionally biased region" description="Pro residues" evidence="1">
    <location>
        <begin position="129"/>
        <end position="148"/>
    </location>
</feature>
<name>A0ABN2X270_9ACTN</name>
<dbReference type="RefSeq" id="WP_344553497.1">
    <property type="nucleotide sequence ID" value="NZ_BAAANS010000025.1"/>
</dbReference>
<evidence type="ECO:0000313" key="2">
    <source>
        <dbReference type="EMBL" id="GAA2103156.1"/>
    </source>
</evidence>
<protein>
    <recommendedName>
        <fullName evidence="4">Helix-turn-helix protein</fullName>
    </recommendedName>
</protein>
<evidence type="ECO:0000313" key="3">
    <source>
        <dbReference type="Proteomes" id="UP001500897"/>
    </source>
</evidence>
<organism evidence="2 3">
    <name type="scientific">Kitasatospora saccharophila</name>
    <dbReference type="NCBI Taxonomy" id="407973"/>
    <lineage>
        <taxon>Bacteria</taxon>
        <taxon>Bacillati</taxon>
        <taxon>Actinomycetota</taxon>
        <taxon>Actinomycetes</taxon>
        <taxon>Kitasatosporales</taxon>
        <taxon>Streptomycetaceae</taxon>
        <taxon>Kitasatospora</taxon>
    </lineage>
</organism>
<keyword evidence="3" id="KW-1185">Reference proteome</keyword>
<reference evidence="2 3" key="1">
    <citation type="journal article" date="2019" name="Int. J. Syst. Evol. Microbiol.">
        <title>The Global Catalogue of Microorganisms (GCM) 10K type strain sequencing project: providing services to taxonomists for standard genome sequencing and annotation.</title>
        <authorList>
            <consortium name="The Broad Institute Genomics Platform"/>
            <consortium name="The Broad Institute Genome Sequencing Center for Infectious Disease"/>
            <person name="Wu L."/>
            <person name="Ma J."/>
        </authorList>
    </citation>
    <scope>NUCLEOTIDE SEQUENCE [LARGE SCALE GENOMIC DNA]</scope>
    <source>
        <strain evidence="2 3">JCM 14559</strain>
    </source>
</reference>